<comment type="caution">
    <text evidence="10">The sequence shown here is derived from an EMBL/GenBank/DDBJ whole genome shotgun (WGS) entry which is preliminary data.</text>
</comment>
<evidence type="ECO:0000256" key="6">
    <source>
        <dbReference type="RuleBase" id="RU000383"/>
    </source>
</evidence>
<evidence type="ECO:0000256" key="5">
    <source>
        <dbReference type="ARBA" id="ARBA00032263"/>
    </source>
</evidence>
<comment type="similarity">
    <text evidence="6">Belongs to the cyclin family.</text>
</comment>
<evidence type="ECO:0000256" key="2">
    <source>
        <dbReference type="ARBA" id="ARBA00022618"/>
    </source>
</evidence>
<dbReference type="InterPro" id="IPR039361">
    <property type="entry name" value="Cyclin"/>
</dbReference>
<accession>A0AAN9PTF8</accession>
<feature type="compositionally biased region" description="Basic residues" evidence="7">
    <location>
        <begin position="1"/>
        <end position="12"/>
    </location>
</feature>
<keyword evidence="4" id="KW-0131">Cell cycle</keyword>
<dbReference type="SMART" id="SM01332">
    <property type="entry name" value="Cyclin_C"/>
    <property type="match status" value="1"/>
</dbReference>
<gene>
    <name evidence="10" type="ORF">RJT34_05111</name>
</gene>
<evidence type="ECO:0000313" key="11">
    <source>
        <dbReference type="Proteomes" id="UP001359559"/>
    </source>
</evidence>
<dbReference type="PROSITE" id="PS00292">
    <property type="entry name" value="CYCLINS"/>
    <property type="match status" value="1"/>
</dbReference>
<evidence type="ECO:0000259" key="9">
    <source>
        <dbReference type="SMART" id="SM01332"/>
    </source>
</evidence>
<organism evidence="10 11">
    <name type="scientific">Clitoria ternatea</name>
    <name type="common">Butterfly pea</name>
    <dbReference type="NCBI Taxonomy" id="43366"/>
    <lineage>
        <taxon>Eukaryota</taxon>
        <taxon>Viridiplantae</taxon>
        <taxon>Streptophyta</taxon>
        <taxon>Embryophyta</taxon>
        <taxon>Tracheophyta</taxon>
        <taxon>Spermatophyta</taxon>
        <taxon>Magnoliopsida</taxon>
        <taxon>eudicotyledons</taxon>
        <taxon>Gunneridae</taxon>
        <taxon>Pentapetalae</taxon>
        <taxon>rosids</taxon>
        <taxon>fabids</taxon>
        <taxon>Fabales</taxon>
        <taxon>Fabaceae</taxon>
        <taxon>Papilionoideae</taxon>
        <taxon>50 kb inversion clade</taxon>
        <taxon>NPAAA clade</taxon>
        <taxon>indigoferoid/millettioid clade</taxon>
        <taxon>Phaseoleae</taxon>
        <taxon>Clitoria</taxon>
    </lineage>
</organism>
<dbReference type="Pfam" id="PF02984">
    <property type="entry name" value="Cyclin_C"/>
    <property type="match status" value="1"/>
</dbReference>
<evidence type="ECO:0000313" key="10">
    <source>
        <dbReference type="EMBL" id="KAK7308838.1"/>
    </source>
</evidence>
<reference evidence="10 11" key="1">
    <citation type="submission" date="2024-01" db="EMBL/GenBank/DDBJ databases">
        <title>The genomes of 5 underutilized Papilionoideae crops provide insights into root nodulation and disease resistance.</title>
        <authorList>
            <person name="Yuan L."/>
        </authorList>
    </citation>
    <scope>NUCLEOTIDE SEQUENCE [LARGE SCALE GENOMIC DNA]</scope>
    <source>
        <strain evidence="10">LY-2023</strain>
        <tissue evidence="10">Leaf</tissue>
    </source>
</reference>
<dbReference type="SMART" id="SM00385">
    <property type="entry name" value="CYCLIN"/>
    <property type="match status" value="1"/>
</dbReference>
<dbReference type="Gene3D" id="1.10.472.10">
    <property type="entry name" value="Cyclin-like"/>
    <property type="match status" value="2"/>
</dbReference>
<dbReference type="InterPro" id="IPR036915">
    <property type="entry name" value="Cyclin-like_sf"/>
</dbReference>
<keyword evidence="3 6" id="KW-0195">Cyclin</keyword>
<evidence type="ECO:0000256" key="4">
    <source>
        <dbReference type="ARBA" id="ARBA00023306"/>
    </source>
</evidence>
<keyword evidence="11" id="KW-1185">Reference proteome</keyword>
<protein>
    <recommendedName>
        <fullName evidence="5">B-like cyclin</fullName>
    </recommendedName>
</protein>
<evidence type="ECO:0000256" key="7">
    <source>
        <dbReference type="SAM" id="MobiDB-lite"/>
    </source>
</evidence>
<dbReference type="InterPro" id="IPR013763">
    <property type="entry name" value="Cyclin-like_dom"/>
</dbReference>
<proteinExistence type="inferred from homology"/>
<name>A0AAN9PTF8_CLITE</name>
<dbReference type="SUPFAM" id="SSF47954">
    <property type="entry name" value="Cyclin-like"/>
    <property type="match status" value="2"/>
</dbReference>
<dbReference type="AlphaFoldDB" id="A0AAN9PTF8"/>
<dbReference type="InterPro" id="IPR004367">
    <property type="entry name" value="Cyclin_C-dom"/>
</dbReference>
<dbReference type="EMBL" id="JAYKXN010000002">
    <property type="protein sequence ID" value="KAK7308838.1"/>
    <property type="molecule type" value="Genomic_DNA"/>
</dbReference>
<dbReference type="Proteomes" id="UP001359559">
    <property type="component" value="Unassembled WGS sequence"/>
</dbReference>
<evidence type="ECO:0000256" key="1">
    <source>
        <dbReference type="ARBA" id="ARBA00011177"/>
    </source>
</evidence>
<dbReference type="GO" id="GO:0051301">
    <property type="term" value="P:cell division"/>
    <property type="evidence" value="ECO:0007669"/>
    <property type="project" value="UniProtKB-KW"/>
</dbReference>
<evidence type="ECO:0000259" key="8">
    <source>
        <dbReference type="SMART" id="SM00385"/>
    </source>
</evidence>
<feature type="region of interest" description="Disordered" evidence="7">
    <location>
        <begin position="1"/>
        <end position="36"/>
    </location>
</feature>
<dbReference type="PANTHER" id="PTHR10177">
    <property type="entry name" value="CYCLINS"/>
    <property type="match status" value="1"/>
</dbReference>
<keyword evidence="2" id="KW-0132">Cell division</keyword>
<dbReference type="InterPro" id="IPR048258">
    <property type="entry name" value="Cyclins_cyclin-box"/>
</dbReference>
<sequence length="617" mass="70442">MTIRTRKSKRKLHPEPPSRTISKKLRSKLPRRRRQKISPVHLTSVRFRISPEDPRFSVDSSSVSDFAGGGVEVSCNSSRASAVFADKGNTHSVNRLSSEFSRNRRSEKLKENEVVEVSETSCVDSNSGVQERGRSLILKFRRESNKPTENDDVSEVRTKSEITCEEPFNSKSGNGNLKVSSELNQNDVVSFSSGVRATSFEKEKNRVKENRGSESEYSQENCADLIAQSMVKQESDNNGVVSDLACSEQLRFSYCDDDLEYCSSQGTVFSDLHSEIFPECSQLQFSDYTPSLFVDSGSQFSQGSVGDTPSSMYSMFLQYRDEFSALGASQEFNTSSSDTNKFARFDDSEDEDSYQMLRKRERRQVFVLNYSERYFSTTEFGEMVLQQRAQMVHWIVEQSYRKQLRQETMFLGVNLFDRFLSKGYFKAKRKLQIVGIACLTLATRIEENQHYNRMGQKNFYIGSSVYSRCEVVAMEWMLQEVLNFQCFLPTIYNFLWFYLKAANADATMEKRVKYLAVLAVSAHEQLCYWPSTVAAALVILACLEVNQNASHRVIRIHVRSKDEALHECIEIHLNRAWSGCYAMCDKILVGMEKLAIQYNLVAIVPNHPKTCDLLMPG</sequence>
<dbReference type="Pfam" id="PF00134">
    <property type="entry name" value="Cyclin_N"/>
    <property type="match status" value="1"/>
</dbReference>
<evidence type="ECO:0000256" key="3">
    <source>
        <dbReference type="ARBA" id="ARBA00023127"/>
    </source>
</evidence>
<dbReference type="InterPro" id="IPR006671">
    <property type="entry name" value="Cyclin_N"/>
</dbReference>
<feature type="domain" description="Cyclin-like" evidence="8">
    <location>
        <begin position="393"/>
        <end position="480"/>
    </location>
</feature>
<feature type="compositionally biased region" description="Basic residues" evidence="7">
    <location>
        <begin position="21"/>
        <end position="36"/>
    </location>
</feature>
<comment type="subunit">
    <text evidence="1">Interacts with the CDC2 protein kinase to form a serine/threonine kinase holoenzyme complex also known as maturation promoting factor (MPF). The cyclin subunit imparts substrate specificity to the complex.</text>
</comment>
<feature type="domain" description="Cyclin C-terminal" evidence="9">
    <location>
        <begin position="489"/>
        <end position="606"/>
    </location>
</feature>